<name>A0A2A2IIS7_9BACI</name>
<dbReference type="EMBL" id="NPOA01000001">
    <property type="protein sequence ID" value="PAV31226.1"/>
    <property type="molecule type" value="Genomic_DNA"/>
</dbReference>
<dbReference type="InterPro" id="IPR036691">
    <property type="entry name" value="Endo/exonu/phosph_ase_sf"/>
</dbReference>
<dbReference type="Pfam" id="PF03372">
    <property type="entry name" value="Exo_endo_phos"/>
    <property type="match status" value="1"/>
</dbReference>
<dbReference type="OrthoDB" id="9793162at2"/>
<dbReference type="AlphaFoldDB" id="A0A2A2IIS7"/>
<dbReference type="PANTHER" id="PTHR14859:SF1">
    <property type="entry name" value="PGAP2-INTERACTING PROTEIN"/>
    <property type="match status" value="1"/>
</dbReference>
<dbReference type="GO" id="GO:0006506">
    <property type="term" value="P:GPI anchor biosynthetic process"/>
    <property type="evidence" value="ECO:0007669"/>
    <property type="project" value="TreeGrafter"/>
</dbReference>
<accession>A0A2A2IIS7</accession>
<evidence type="ECO:0000313" key="2">
    <source>
        <dbReference type="EMBL" id="PAV31226.1"/>
    </source>
</evidence>
<protein>
    <recommendedName>
        <fullName evidence="1">Endonuclease/exonuclease/phosphatase domain-containing protein</fullName>
    </recommendedName>
</protein>
<dbReference type="PANTHER" id="PTHR14859">
    <property type="entry name" value="CALCOFLUOR WHITE HYPERSENSITIVE PROTEIN PRECURSOR"/>
    <property type="match status" value="1"/>
</dbReference>
<evidence type="ECO:0000313" key="3">
    <source>
        <dbReference type="Proteomes" id="UP000218887"/>
    </source>
</evidence>
<proteinExistence type="predicted"/>
<comment type="caution">
    <text evidence="2">The sequence shown here is derived from an EMBL/GenBank/DDBJ whole genome shotgun (WGS) entry which is preliminary data.</text>
</comment>
<sequence>MKIVQYNVLDGCREKEGYSRLSNFLKNGDYDVAGFNELNDWTAEEFQVEMEKVGFKYTYLFEMDSSRFLIGIAAKFPISKISAIEKPPFHHGMLHVKIKDINFIITHLTPFESKFRELEAESLATYIETIKEPLVVMGDLNTLSPFDKAYYDIEKISASKFQNRQHIRNGAINFRPMQILLDAGLLDVNMSEKLDYSMPTKIKGELKDPSYVRIDYILVNPILQQRNPVAKIIHHQDVSTLSDHYPIECKWEELTEKL</sequence>
<reference evidence="2 3" key="1">
    <citation type="submission" date="2017-08" db="EMBL/GenBank/DDBJ databases">
        <title>Virgibacillus indicus sp. nov. and Virgibacillus profoundi sp. nov, two moderately halophilic bacteria isolated from marine sediment by using the Microfluidic Streak Plate.</title>
        <authorList>
            <person name="Xu B."/>
            <person name="Hu B."/>
            <person name="Wang J."/>
            <person name="Zhu Y."/>
            <person name="Huang L."/>
            <person name="Du W."/>
            <person name="Huang Y."/>
        </authorList>
    </citation>
    <scope>NUCLEOTIDE SEQUENCE [LARGE SCALE GENOMIC DNA]</scope>
    <source>
        <strain evidence="2 3">IO3-P3-H5</strain>
    </source>
</reference>
<dbReference type="Gene3D" id="3.60.10.10">
    <property type="entry name" value="Endonuclease/exonuclease/phosphatase"/>
    <property type="match status" value="1"/>
</dbReference>
<dbReference type="InterPro" id="IPR005135">
    <property type="entry name" value="Endo/exonuclease/phosphatase"/>
</dbReference>
<evidence type="ECO:0000259" key="1">
    <source>
        <dbReference type="Pfam" id="PF03372"/>
    </source>
</evidence>
<dbReference type="InterPro" id="IPR051916">
    <property type="entry name" value="GPI-anchor_lipid_remodeler"/>
</dbReference>
<dbReference type="GO" id="GO:0003824">
    <property type="term" value="F:catalytic activity"/>
    <property type="evidence" value="ECO:0007669"/>
    <property type="project" value="InterPro"/>
</dbReference>
<keyword evidence="3" id="KW-1185">Reference proteome</keyword>
<organism evidence="2 3">
    <name type="scientific">Virgibacillus profundi</name>
    <dbReference type="NCBI Taxonomy" id="2024555"/>
    <lineage>
        <taxon>Bacteria</taxon>
        <taxon>Bacillati</taxon>
        <taxon>Bacillota</taxon>
        <taxon>Bacilli</taxon>
        <taxon>Bacillales</taxon>
        <taxon>Bacillaceae</taxon>
        <taxon>Virgibacillus</taxon>
    </lineage>
</organism>
<dbReference type="RefSeq" id="WP_095653597.1">
    <property type="nucleotide sequence ID" value="NZ_NPOA01000001.1"/>
</dbReference>
<gene>
    <name evidence="2" type="ORF">CIL05_00790</name>
</gene>
<dbReference type="GO" id="GO:0016020">
    <property type="term" value="C:membrane"/>
    <property type="evidence" value="ECO:0007669"/>
    <property type="project" value="GOC"/>
</dbReference>
<feature type="domain" description="Endonuclease/exonuclease/phosphatase" evidence="1">
    <location>
        <begin position="5"/>
        <end position="244"/>
    </location>
</feature>
<dbReference type="SUPFAM" id="SSF56219">
    <property type="entry name" value="DNase I-like"/>
    <property type="match status" value="1"/>
</dbReference>
<dbReference type="Proteomes" id="UP000218887">
    <property type="component" value="Unassembled WGS sequence"/>
</dbReference>